<keyword evidence="4" id="KW-1185">Reference proteome</keyword>
<reference evidence="4" key="1">
    <citation type="journal article" date="2019" name="Int. J. Syst. Evol. Microbiol.">
        <title>The Global Catalogue of Microorganisms (GCM) 10K type strain sequencing project: providing services to taxonomists for standard genome sequencing and annotation.</title>
        <authorList>
            <consortium name="The Broad Institute Genomics Platform"/>
            <consortium name="The Broad Institute Genome Sequencing Center for Infectious Disease"/>
            <person name="Wu L."/>
            <person name="Ma J."/>
        </authorList>
    </citation>
    <scope>NUCLEOTIDE SEQUENCE [LARGE SCALE GENOMIC DNA]</scope>
    <source>
        <strain evidence="4">CGMCC 1.9106</strain>
    </source>
</reference>
<protein>
    <submittedName>
        <fullName evidence="3">Phosphatase PAP2 family protein</fullName>
    </submittedName>
</protein>
<dbReference type="Gene3D" id="1.20.144.10">
    <property type="entry name" value="Phosphatidic acid phosphatase type 2/haloperoxidase"/>
    <property type="match status" value="1"/>
</dbReference>
<accession>A0ABW2GNV0</accession>
<sequence length="119" mass="12779">MYDAARTATRERRAHAHRSYVLAPAQQWLMAHADPVGTCFPSAHVAGAWAVVLAARRIWGRAVFLRLLLPTILLTVSVVYTRYHYTADAAAGLAVALAADALVSRISRRVSGGSAGAPR</sequence>
<dbReference type="RefSeq" id="WP_376805317.1">
    <property type="nucleotide sequence ID" value="NZ_JBHTAC010000003.1"/>
</dbReference>
<keyword evidence="1" id="KW-1133">Transmembrane helix</keyword>
<name>A0ABW2GNV0_9ACTN</name>
<organism evidence="3 4">
    <name type="scientific">Catellatospora aurea</name>
    <dbReference type="NCBI Taxonomy" id="1337874"/>
    <lineage>
        <taxon>Bacteria</taxon>
        <taxon>Bacillati</taxon>
        <taxon>Actinomycetota</taxon>
        <taxon>Actinomycetes</taxon>
        <taxon>Micromonosporales</taxon>
        <taxon>Micromonosporaceae</taxon>
        <taxon>Catellatospora</taxon>
    </lineage>
</organism>
<keyword evidence="1" id="KW-0812">Transmembrane</keyword>
<feature type="transmembrane region" description="Helical" evidence="1">
    <location>
        <begin position="63"/>
        <end position="83"/>
    </location>
</feature>
<evidence type="ECO:0000313" key="3">
    <source>
        <dbReference type="EMBL" id="MFC7241572.1"/>
    </source>
</evidence>
<proteinExistence type="predicted"/>
<gene>
    <name evidence="3" type="ORF">ACFQO7_03670</name>
</gene>
<dbReference type="EMBL" id="JBHTAC010000003">
    <property type="protein sequence ID" value="MFC7241572.1"/>
    <property type="molecule type" value="Genomic_DNA"/>
</dbReference>
<dbReference type="InterPro" id="IPR026841">
    <property type="entry name" value="Aur1/Ipt1"/>
</dbReference>
<keyword evidence="1" id="KW-0472">Membrane</keyword>
<dbReference type="InterPro" id="IPR036938">
    <property type="entry name" value="PAP2/HPO_sf"/>
</dbReference>
<feature type="domain" description="Inositolphosphotransferase Aur1/Ipt1" evidence="2">
    <location>
        <begin position="31"/>
        <end position="99"/>
    </location>
</feature>
<evidence type="ECO:0000256" key="1">
    <source>
        <dbReference type="SAM" id="Phobius"/>
    </source>
</evidence>
<dbReference type="Pfam" id="PF14378">
    <property type="entry name" value="PAP2_3"/>
    <property type="match status" value="1"/>
</dbReference>
<evidence type="ECO:0000259" key="2">
    <source>
        <dbReference type="Pfam" id="PF14378"/>
    </source>
</evidence>
<evidence type="ECO:0000313" key="4">
    <source>
        <dbReference type="Proteomes" id="UP001596392"/>
    </source>
</evidence>
<comment type="caution">
    <text evidence="3">The sequence shown here is derived from an EMBL/GenBank/DDBJ whole genome shotgun (WGS) entry which is preliminary data.</text>
</comment>
<dbReference type="SUPFAM" id="SSF48317">
    <property type="entry name" value="Acid phosphatase/Vanadium-dependent haloperoxidase"/>
    <property type="match status" value="1"/>
</dbReference>
<dbReference type="Proteomes" id="UP001596392">
    <property type="component" value="Unassembled WGS sequence"/>
</dbReference>